<dbReference type="AlphaFoldDB" id="A0A1H4L268"/>
<evidence type="ECO:0000259" key="1">
    <source>
        <dbReference type="Pfam" id="PF00903"/>
    </source>
</evidence>
<reference evidence="2 3" key="1">
    <citation type="submission" date="2016-10" db="EMBL/GenBank/DDBJ databases">
        <authorList>
            <person name="de Groot N.N."/>
        </authorList>
    </citation>
    <scope>NUCLEOTIDE SEQUENCE [LARGE SCALE GENOMIC DNA]</scope>
    <source>
        <strain evidence="2 3">DSM 10495</strain>
    </source>
</reference>
<keyword evidence="3" id="KW-1185">Reference proteome</keyword>
<dbReference type="InterPro" id="IPR028973">
    <property type="entry name" value="PhnB-like"/>
</dbReference>
<dbReference type="Gene3D" id="3.10.180.10">
    <property type="entry name" value="2,3-Dihydroxybiphenyl 1,2-Dioxygenase, domain 1"/>
    <property type="match status" value="1"/>
</dbReference>
<gene>
    <name evidence="2" type="ORF">SAMN04489745_0861</name>
</gene>
<evidence type="ECO:0000313" key="2">
    <source>
        <dbReference type="EMBL" id="SEB64813.1"/>
    </source>
</evidence>
<dbReference type="CDD" id="cd06588">
    <property type="entry name" value="PhnB_like"/>
    <property type="match status" value="1"/>
</dbReference>
<accession>A0A1H4L268</accession>
<dbReference type="InterPro" id="IPR004360">
    <property type="entry name" value="Glyas_Fos-R_dOase_dom"/>
</dbReference>
<proteinExistence type="predicted"/>
<evidence type="ECO:0000313" key="3">
    <source>
        <dbReference type="Proteomes" id="UP000182652"/>
    </source>
</evidence>
<organism evidence="2 3">
    <name type="scientific">Arthrobacter woluwensis</name>
    <dbReference type="NCBI Taxonomy" id="156980"/>
    <lineage>
        <taxon>Bacteria</taxon>
        <taxon>Bacillati</taxon>
        <taxon>Actinomycetota</taxon>
        <taxon>Actinomycetes</taxon>
        <taxon>Micrococcales</taxon>
        <taxon>Micrococcaceae</taxon>
        <taxon>Arthrobacter</taxon>
    </lineage>
</organism>
<dbReference type="Pfam" id="PF00903">
    <property type="entry name" value="Glyoxalase"/>
    <property type="match status" value="1"/>
</dbReference>
<dbReference type="EMBL" id="FNSN01000003">
    <property type="protein sequence ID" value="SEB64813.1"/>
    <property type="molecule type" value="Genomic_DNA"/>
</dbReference>
<sequence>MAHPLVYIHFPGTARQALEFYQGIFGGELSLNTFAQFGRDDGPADAVAHGMLAGTVELAGADAAGDDQPFQAEGLMLSLLGTAPGETLRTWFDQLADGGDVVDPLQVRPWGATDGQVVDRFGVRWLVGFED</sequence>
<dbReference type="PANTHER" id="PTHR33990">
    <property type="entry name" value="PROTEIN YJDN-RELATED"/>
    <property type="match status" value="1"/>
</dbReference>
<dbReference type="Proteomes" id="UP000182652">
    <property type="component" value="Unassembled WGS sequence"/>
</dbReference>
<protein>
    <submittedName>
        <fullName evidence="2">PhnB protein</fullName>
    </submittedName>
</protein>
<dbReference type="SUPFAM" id="SSF54593">
    <property type="entry name" value="Glyoxalase/Bleomycin resistance protein/Dihydroxybiphenyl dioxygenase"/>
    <property type="match status" value="1"/>
</dbReference>
<dbReference type="STRING" id="156980.SAMN04489745_0861"/>
<feature type="domain" description="Glyoxalase/fosfomycin resistance/dioxygenase" evidence="1">
    <location>
        <begin position="14"/>
        <end position="125"/>
    </location>
</feature>
<name>A0A1H4L268_9MICC</name>
<dbReference type="RefSeq" id="WP_066216405.1">
    <property type="nucleotide sequence ID" value="NZ_FNSN01000003.1"/>
</dbReference>
<dbReference type="InterPro" id="IPR029068">
    <property type="entry name" value="Glyas_Bleomycin-R_OHBP_Dase"/>
</dbReference>
<dbReference type="PANTHER" id="PTHR33990:SF1">
    <property type="entry name" value="PROTEIN YJDN"/>
    <property type="match status" value="1"/>
</dbReference>